<name>A0AAF3EW12_9BILA</name>
<organism evidence="2 3">
    <name type="scientific">Mesorhabditis belari</name>
    <dbReference type="NCBI Taxonomy" id="2138241"/>
    <lineage>
        <taxon>Eukaryota</taxon>
        <taxon>Metazoa</taxon>
        <taxon>Ecdysozoa</taxon>
        <taxon>Nematoda</taxon>
        <taxon>Chromadorea</taxon>
        <taxon>Rhabditida</taxon>
        <taxon>Rhabditina</taxon>
        <taxon>Rhabditomorpha</taxon>
        <taxon>Rhabditoidea</taxon>
        <taxon>Rhabditidae</taxon>
        <taxon>Mesorhabditinae</taxon>
        <taxon>Mesorhabditis</taxon>
    </lineage>
</organism>
<evidence type="ECO:0000313" key="2">
    <source>
        <dbReference type="Proteomes" id="UP000887575"/>
    </source>
</evidence>
<accession>A0AAF3EW12</accession>
<proteinExistence type="predicted"/>
<protein>
    <submittedName>
        <fullName evidence="3">Uncharacterized protein</fullName>
    </submittedName>
</protein>
<sequence length="548" mass="61851">MGYTKSRSQSRNGHSSRASTLETKDRLKLDPLMHHRQIFVLSLRRSLNPQGNCNWSDVRHHYKKASGRALNGEELNWIVKAAGKTRMDIFQGELSTLLRVVDAQGNVICPDLKNSALFVNPKNQKVKVTNQLEVEDVNDDTPSISEISPNPSLESETCEEIDVVGGIEGPESSGDSAIQSGSEDGNSIDKEPFIQITVDAPQEEIQGNVVEMQVNLKNENEAEYKVECVNVEREIEIGGTEMEETENEEIVVEIEANAVEKSLSTDHEIAEKIEYADTFEAKSQPIDFIERSDHIINDNVVDIVEKEDSDSIESEIIKIPIEVVKVENEENGKGIDKEIEKKYFDGYLDLPVVHASPAVVIEENEISEDKQQADYKEIPSIPIETIEDEIKVITQESEEYFGKAVVKEKLAEDFPENNLSEEVFEEFVKIYEQQEKNKMELKEVQWIAEQLKKEFERCLSPVSLSNLEKNDDKFSETDVSLIVCTTPSTLENASEAESAHKLDILSPTRELPSIELELDPGVQLPEKKSRKAKRVERAKSPRHRCAIL</sequence>
<feature type="region of interest" description="Disordered" evidence="1">
    <location>
        <begin position="169"/>
        <end position="188"/>
    </location>
</feature>
<evidence type="ECO:0000313" key="3">
    <source>
        <dbReference type="WBParaSite" id="MBELARI_LOCUS18307"/>
    </source>
</evidence>
<dbReference type="Proteomes" id="UP000887575">
    <property type="component" value="Unassembled WGS sequence"/>
</dbReference>
<reference evidence="3" key="1">
    <citation type="submission" date="2024-02" db="UniProtKB">
        <authorList>
            <consortium name="WormBaseParasite"/>
        </authorList>
    </citation>
    <scope>IDENTIFICATION</scope>
</reference>
<keyword evidence="2" id="KW-1185">Reference proteome</keyword>
<feature type="compositionally biased region" description="Basic residues" evidence="1">
    <location>
        <begin position="528"/>
        <end position="543"/>
    </location>
</feature>
<dbReference type="AlphaFoldDB" id="A0AAF3EW12"/>
<feature type="region of interest" description="Disordered" evidence="1">
    <location>
        <begin position="517"/>
        <end position="543"/>
    </location>
</feature>
<dbReference type="WBParaSite" id="MBELARI_LOCUS18307">
    <property type="protein sequence ID" value="MBELARI_LOCUS18307"/>
    <property type="gene ID" value="MBELARI_LOCUS18307"/>
</dbReference>
<feature type="compositionally biased region" description="Polar residues" evidence="1">
    <location>
        <begin position="173"/>
        <end position="185"/>
    </location>
</feature>
<feature type="compositionally biased region" description="Polar residues" evidence="1">
    <location>
        <begin position="1"/>
        <end position="21"/>
    </location>
</feature>
<evidence type="ECO:0000256" key="1">
    <source>
        <dbReference type="SAM" id="MobiDB-lite"/>
    </source>
</evidence>
<feature type="region of interest" description="Disordered" evidence="1">
    <location>
        <begin position="1"/>
        <end position="25"/>
    </location>
</feature>